<dbReference type="AlphaFoldDB" id="A0A6V7V225"/>
<reference evidence="1 2" key="1">
    <citation type="submission" date="2020-08" db="EMBL/GenBank/DDBJ databases">
        <authorList>
            <person name="Koutsovoulos G."/>
            <person name="Danchin GJ E."/>
        </authorList>
    </citation>
    <scope>NUCLEOTIDE SEQUENCE [LARGE SCALE GENOMIC DNA]</scope>
</reference>
<organism evidence="1 2">
    <name type="scientific">Meloidogyne enterolobii</name>
    <name type="common">Root-knot nematode worm</name>
    <name type="synonym">Meloidogyne mayaguensis</name>
    <dbReference type="NCBI Taxonomy" id="390850"/>
    <lineage>
        <taxon>Eukaryota</taxon>
        <taxon>Metazoa</taxon>
        <taxon>Ecdysozoa</taxon>
        <taxon>Nematoda</taxon>
        <taxon>Chromadorea</taxon>
        <taxon>Rhabditida</taxon>
        <taxon>Tylenchina</taxon>
        <taxon>Tylenchomorpha</taxon>
        <taxon>Tylenchoidea</taxon>
        <taxon>Meloidogynidae</taxon>
        <taxon>Meloidogyninae</taxon>
        <taxon>Meloidogyne</taxon>
    </lineage>
</organism>
<proteinExistence type="predicted"/>
<sequence length="50" mass="5498">MDPAIFRQLLPSALAQHVLQLFYRLGYRILLHSPCTCCTNNPACTGCSCG</sequence>
<comment type="caution">
    <text evidence="1">The sequence shown here is derived from an EMBL/GenBank/DDBJ whole genome shotgun (WGS) entry which is preliminary data.</text>
</comment>
<dbReference type="Proteomes" id="UP000580250">
    <property type="component" value="Unassembled WGS sequence"/>
</dbReference>
<accession>A0A6V7V225</accession>
<gene>
    <name evidence="1" type="ORF">MENT_LOCUS19581</name>
</gene>
<dbReference type="EMBL" id="CAJEWN010000138">
    <property type="protein sequence ID" value="CAD2168231.1"/>
    <property type="molecule type" value="Genomic_DNA"/>
</dbReference>
<evidence type="ECO:0000313" key="1">
    <source>
        <dbReference type="EMBL" id="CAD2168231.1"/>
    </source>
</evidence>
<name>A0A6V7V225_MELEN</name>
<protein>
    <submittedName>
        <fullName evidence="1">Uncharacterized protein</fullName>
    </submittedName>
</protein>
<evidence type="ECO:0000313" key="2">
    <source>
        <dbReference type="Proteomes" id="UP000580250"/>
    </source>
</evidence>